<evidence type="ECO:0000313" key="1">
    <source>
        <dbReference type="EMBL" id="QJA68044.1"/>
    </source>
</evidence>
<dbReference type="AlphaFoldDB" id="A0A6M3JDC8"/>
<protein>
    <submittedName>
        <fullName evidence="1">Uncharacterized protein</fullName>
    </submittedName>
</protein>
<reference evidence="1" key="1">
    <citation type="submission" date="2020-03" db="EMBL/GenBank/DDBJ databases">
        <title>The deep terrestrial virosphere.</title>
        <authorList>
            <person name="Holmfeldt K."/>
            <person name="Nilsson E."/>
            <person name="Simone D."/>
            <person name="Lopez-Fernandez M."/>
            <person name="Wu X."/>
            <person name="de Brujin I."/>
            <person name="Lundin D."/>
            <person name="Andersson A."/>
            <person name="Bertilsson S."/>
            <person name="Dopson M."/>
        </authorList>
    </citation>
    <scope>NUCLEOTIDE SEQUENCE</scope>
    <source>
        <strain evidence="1">MM415A09546</strain>
    </source>
</reference>
<proteinExistence type="predicted"/>
<organism evidence="1">
    <name type="scientific">viral metagenome</name>
    <dbReference type="NCBI Taxonomy" id="1070528"/>
    <lineage>
        <taxon>unclassified sequences</taxon>
        <taxon>metagenomes</taxon>
        <taxon>organismal metagenomes</taxon>
    </lineage>
</organism>
<dbReference type="EMBL" id="MT141580">
    <property type="protein sequence ID" value="QJA68044.1"/>
    <property type="molecule type" value="Genomic_DNA"/>
</dbReference>
<name>A0A6M3JDC8_9ZZZZ</name>
<accession>A0A6M3JDC8</accession>
<sequence length="66" mass="7888">MNKKELQERVNINTYDIELINREAINAWPNWGIMWGKMEYVMELVETVIDDLNDLYNIQVEEEGNV</sequence>
<gene>
    <name evidence="1" type="ORF">MM415A09546_0009</name>
</gene>